<dbReference type="Proteomes" id="UP001176471">
    <property type="component" value="Unassembled WGS sequence"/>
</dbReference>
<evidence type="ECO:0000313" key="2">
    <source>
        <dbReference type="Proteomes" id="UP001176471"/>
    </source>
</evidence>
<protein>
    <submittedName>
        <fullName evidence="1">Uncharacterized protein</fullName>
    </submittedName>
</protein>
<sequence length="52" mass="5983">MAYDALAELPQHFSTIPKRHDRELKAHVDALRFDENWYKVIGGDRDEGAVTV</sequence>
<proteinExistence type="predicted"/>
<dbReference type="EMBL" id="JAUQOM010000008">
    <property type="protein sequence ID" value="MDO7836449.1"/>
    <property type="molecule type" value="Genomic_DNA"/>
</dbReference>
<comment type="caution">
    <text evidence="1">The sequence shown here is derived from an EMBL/GenBank/DDBJ whole genome shotgun (WGS) entry which is preliminary data.</text>
</comment>
<gene>
    <name evidence="1" type="ORF">Q4610_15470</name>
</gene>
<organism evidence="1 2">
    <name type="scientific">Sphingobium cyanobacteriorum</name>
    <dbReference type="NCBI Taxonomy" id="3063954"/>
    <lineage>
        <taxon>Bacteria</taxon>
        <taxon>Pseudomonadati</taxon>
        <taxon>Pseudomonadota</taxon>
        <taxon>Alphaproteobacteria</taxon>
        <taxon>Sphingomonadales</taxon>
        <taxon>Sphingomonadaceae</taxon>
        <taxon>Sphingobium</taxon>
    </lineage>
</organism>
<reference evidence="1" key="1">
    <citation type="submission" date="2023-07" db="EMBL/GenBank/DDBJ databases">
        <title>Bacterial whole genome sequence for Sphingobium sp. HBC34.</title>
        <authorList>
            <person name="Le V."/>
            <person name="Ko S.-R."/>
            <person name="Ahn C.-Y."/>
            <person name="Oh H.-M."/>
        </authorList>
    </citation>
    <scope>NUCLEOTIDE SEQUENCE</scope>
    <source>
        <strain evidence="1">HBC34</strain>
    </source>
</reference>
<accession>A0ABT8ZPI2</accession>
<name>A0ABT8ZPI2_9SPHN</name>
<keyword evidence="2" id="KW-1185">Reference proteome</keyword>
<dbReference type="RefSeq" id="WP_304536912.1">
    <property type="nucleotide sequence ID" value="NZ_JAUQOM010000008.1"/>
</dbReference>
<evidence type="ECO:0000313" key="1">
    <source>
        <dbReference type="EMBL" id="MDO7836449.1"/>
    </source>
</evidence>